<dbReference type="AlphaFoldDB" id="A0A7U4E4P6"/>
<accession>A0A7U4E4P6</accession>
<reference evidence="2" key="1">
    <citation type="submission" date="2011-06" db="EMBL/GenBank/DDBJ databases">
        <title>The complete genome of chromosome of Runella slithyformis DSM 19594.</title>
        <authorList>
            <consortium name="US DOE Joint Genome Institute (JGI-PGF)"/>
            <person name="Lucas S."/>
            <person name="Han J."/>
            <person name="Lapidus A."/>
            <person name="Bruce D."/>
            <person name="Goodwin L."/>
            <person name="Pitluck S."/>
            <person name="Peters L."/>
            <person name="Kyrpides N."/>
            <person name="Mavromatis K."/>
            <person name="Ivanova N."/>
            <person name="Ovchinnikova G."/>
            <person name="Zhang X."/>
            <person name="Misra M."/>
            <person name="Detter J.C."/>
            <person name="Tapia R."/>
            <person name="Han C."/>
            <person name="Land M."/>
            <person name="Hauser L."/>
            <person name="Markowitz V."/>
            <person name="Cheng J.-F."/>
            <person name="Hugenholtz P."/>
            <person name="Woyke T."/>
            <person name="Wu D."/>
            <person name="Tindall B."/>
            <person name="Faehrich R."/>
            <person name="Brambilla E."/>
            <person name="Klenk H.-P."/>
            <person name="Eisen J.A."/>
        </authorList>
    </citation>
    <scope>NUCLEOTIDE SEQUENCE [LARGE SCALE GENOMIC DNA]</scope>
    <source>
        <strain evidence="2">ATCC 29530 / DSM 19594 / LMG 11500 / NCIMB 11436 / LSU 4</strain>
    </source>
</reference>
<dbReference type="RefSeq" id="WP_013926962.1">
    <property type="nucleotide sequence ID" value="NC_015703.1"/>
</dbReference>
<proteinExistence type="predicted"/>
<name>A0A7U4E4P6_RUNSL</name>
<organism evidence="1 2">
    <name type="scientific">Runella slithyformis (strain ATCC 29530 / DSM 19594 / LMG 11500 / NCIMB 11436 / LSU 4)</name>
    <dbReference type="NCBI Taxonomy" id="761193"/>
    <lineage>
        <taxon>Bacteria</taxon>
        <taxon>Pseudomonadati</taxon>
        <taxon>Bacteroidota</taxon>
        <taxon>Cytophagia</taxon>
        <taxon>Cytophagales</taxon>
        <taxon>Spirosomataceae</taxon>
        <taxon>Runella</taxon>
    </lineage>
</organism>
<evidence type="ECO:0000313" key="2">
    <source>
        <dbReference type="Proteomes" id="UP000000493"/>
    </source>
</evidence>
<dbReference type="Proteomes" id="UP000000493">
    <property type="component" value="Chromosome"/>
</dbReference>
<gene>
    <name evidence="1" type="ordered locus">Runsl_1215</name>
</gene>
<dbReference type="EMBL" id="CP002859">
    <property type="protein sequence ID" value="AEI47643.1"/>
    <property type="molecule type" value="Genomic_DNA"/>
</dbReference>
<evidence type="ECO:0000313" key="1">
    <source>
        <dbReference type="EMBL" id="AEI47643.1"/>
    </source>
</evidence>
<keyword evidence="2" id="KW-1185">Reference proteome</keyword>
<sequence>MQEFNTAEMIQRLAAAKAIFNEHYNALYDLYPEIVWRLRQMDMQITVIEDQIDSLLAENTRLTATRRTPVPKAEEIVQAVLEQLDLKTYESL</sequence>
<protein>
    <submittedName>
        <fullName evidence="1">Uncharacterized protein</fullName>
    </submittedName>
</protein>
<dbReference type="KEGG" id="rsi:Runsl_1215"/>
<reference evidence="1 2" key="2">
    <citation type="journal article" date="2012" name="Stand. Genomic Sci.">
        <title>Complete genome sequence of the aquatic bacterium Runella slithyformis type strain (LSU 4(T)).</title>
        <authorList>
            <person name="Copeland A."/>
            <person name="Zhang X."/>
            <person name="Misra M."/>
            <person name="Lapidus A."/>
            <person name="Nolan M."/>
            <person name="Lucas S."/>
            <person name="Deshpande S."/>
            <person name="Cheng J.F."/>
            <person name="Tapia R."/>
            <person name="Goodwin L.A."/>
            <person name="Pitluck S."/>
            <person name="Liolios K."/>
            <person name="Pagani I."/>
            <person name="Ivanova N."/>
            <person name="Mikhailova N."/>
            <person name="Pati A."/>
            <person name="Chen A."/>
            <person name="Palaniappan K."/>
            <person name="Land M."/>
            <person name="Hauser L."/>
            <person name="Pan C."/>
            <person name="Jeffries C.D."/>
            <person name="Detter J.C."/>
            <person name="Brambilla E.M."/>
            <person name="Rohde M."/>
            <person name="Djao O.D."/>
            <person name="Goker M."/>
            <person name="Sikorski J."/>
            <person name="Tindall B.J."/>
            <person name="Woyke T."/>
            <person name="Bristow J."/>
            <person name="Eisen J.A."/>
            <person name="Markowitz V."/>
            <person name="Hugenholtz P."/>
            <person name="Kyrpides N.C."/>
            <person name="Klenk H.P."/>
            <person name="Mavromatis K."/>
        </authorList>
    </citation>
    <scope>NUCLEOTIDE SEQUENCE [LARGE SCALE GENOMIC DNA]</scope>
    <source>
        <strain evidence="2">ATCC 29530 / DSM 19594 / LMG 11500 / NCIMB 11436 / LSU 4</strain>
    </source>
</reference>